<name>A0A1H7IDI8_9LACT</name>
<evidence type="ECO:0008006" key="4">
    <source>
        <dbReference type="Google" id="ProtNLM"/>
    </source>
</evidence>
<protein>
    <recommendedName>
        <fullName evidence="4">DUF4340 domain-containing protein</fullName>
    </recommendedName>
</protein>
<dbReference type="STRING" id="426702.SAMN04488099_10496"/>
<accession>A0A1H7IDI8</accession>
<dbReference type="Proteomes" id="UP000199081">
    <property type="component" value="Unassembled WGS sequence"/>
</dbReference>
<dbReference type="EMBL" id="FNZU01000004">
    <property type="protein sequence ID" value="SEK60566.1"/>
    <property type="molecule type" value="Genomic_DNA"/>
</dbReference>
<feature type="chain" id="PRO_5039672178" description="DUF4340 domain-containing protein" evidence="1">
    <location>
        <begin position="20"/>
        <end position="436"/>
    </location>
</feature>
<keyword evidence="3" id="KW-1185">Reference proteome</keyword>
<keyword evidence="1" id="KW-0732">Signal</keyword>
<reference evidence="3" key="1">
    <citation type="submission" date="2016-10" db="EMBL/GenBank/DDBJ databases">
        <authorList>
            <person name="Varghese N."/>
            <person name="Submissions S."/>
        </authorList>
    </citation>
    <scope>NUCLEOTIDE SEQUENCE [LARGE SCALE GENOMIC DNA]</scope>
    <source>
        <strain evidence="3">DSM 19183</strain>
    </source>
</reference>
<gene>
    <name evidence="2" type="ORF">SAMN04488099_10496</name>
</gene>
<dbReference type="PROSITE" id="PS51257">
    <property type="entry name" value="PROKAR_LIPOPROTEIN"/>
    <property type="match status" value="1"/>
</dbReference>
<sequence length="436" mass="50250">MFKRINLKIILLFSLVVLTACQDSSEESDTETVTSEESVQFVMPQSIMPSEISIVSDEDTIELLRENARWYSEELDHTDETAIAYFIEDLRGIKGKRIEKKIETSENLSITIADEQETIDLLVWNEEEIVVQANDVMFQVEQLPESISPFNKLFLEPAVELGQDTISELVFRGEEEVTLNQTTNMTMVETLPFISGWYLHGPYDTDFSVEFNWMGQMLDSFSRLHGKEAEQNIESVTKTIEVRGSESNETLEIGEPDNEGYTLVKVMSQNQHYLVPSQIIDAYQFEFLDIADNFVALIPLDAVERVELDNGTDRFILEADHEVSLNEEGEVSTNHAFYFNNEPIEENVMRRAYQYLARLSYYDEVSPEDKEKRSESESTTIKYHYLNEGETVEKIINLYPIEGTDKYIVENDGVIEFTMTNDRVYDLIEAFSDLNN</sequence>
<evidence type="ECO:0000313" key="2">
    <source>
        <dbReference type="EMBL" id="SEK60566.1"/>
    </source>
</evidence>
<evidence type="ECO:0000256" key="1">
    <source>
        <dbReference type="SAM" id="SignalP"/>
    </source>
</evidence>
<organism evidence="2 3">
    <name type="scientific">Alkalibacterium pelagium</name>
    <dbReference type="NCBI Taxonomy" id="426702"/>
    <lineage>
        <taxon>Bacteria</taxon>
        <taxon>Bacillati</taxon>
        <taxon>Bacillota</taxon>
        <taxon>Bacilli</taxon>
        <taxon>Lactobacillales</taxon>
        <taxon>Carnobacteriaceae</taxon>
        <taxon>Alkalibacterium</taxon>
    </lineage>
</organism>
<evidence type="ECO:0000313" key="3">
    <source>
        <dbReference type="Proteomes" id="UP000199081"/>
    </source>
</evidence>
<proteinExistence type="predicted"/>
<dbReference type="AlphaFoldDB" id="A0A1H7IDI8"/>
<feature type="signal peptide" evidence="1">
    <location>
        <begin position="1"/>
        <end position="19"/>
    </location>
</feature>
<dbReference type="RefSeq" id="WP_091479671.1">
    <property type="nucleotide sequence ID" value="NZ_BJYC01000004.1"/>
</dbReference>
<dbReference type="OrthoDB" id="2161125at2"/>